<comment type="induction">
    <text evidence="8">By stress conditions e.g. heat shock.</text>
</comment>
<keyword evidence="13" id="KW-1185">Reference proteome</keyword>
<evidence type="ECO:0000313" key="13">
    <source>
        <dbReference type="Proteomes" id="UP000266113"/>
    </source>
</evidence>
<name>A0A398E1T1_9BACT</name>
<proteinExistence type="evidence at transcript level"/>
<evidence type="ECO:0000256" key="11">
    <source>
        <dbReference type="SAM" id="MobiDB-lite"/>
    </source>
</evidence>
<keyword evidence="7 8" id="KW-0143">Chaperone</keyword>
<dbReference type="NCBIfam" id="TIGR02350">
    <property type="entry name" value="prok_dnaK"/>
    <property type="match status" value="1"/>
</dbReference>
<dbReference type="Gene3D" id="3.90.640.10">
    <property type="entry name" value="Actin, Chain A, domain 4"/>
    <property type="match status" value="1"/>
</dbReference>
<dbReference type="CDD" id="cd10234">
    <property type="entry name" value="ASKHA_NBD_HSP70_DnaK-like"/>
    <property type="match status" value="1"/>
</dbReference>
<dbReference type="Gene3D" id="2.60.34.10">
    <property type="entry name" value="Substrate Binding Domain Of DNAk, Chain A, domain 1"/>
    <property type="match status" value="1"/>
</dbReference>
<dbReference type="FunFam" id="3.90.640.10:FF:000003">
    <property type="entry name" value="Molecular chaperone DnaK"/>
    <property type="match status" value="1"/>
</dbReference>
<dbReference type="Gene3D" id="1.20.1270.10">
    <property type="match status" value="1"/>
</dbReference>
<keyword evidence="4 8" id="KW-0547">Nucleotide-binding</keyword>
<dbReference type="InterPro" id="IPR029048">
    <property type="entry name" value="HSP70_C_sf"/>
</dbReference>
<dbReference type="NCBIfam" id="NF001413">
    <property type="entry name" value="PRK00290.1"/>
    <property type="match status" value="1"/>
</dbReference>
<dbReference type="HAMAP" id="MF_00332">
    <property type="entry name" value="DnaK"/>
    <property type="match status" value="1"/>
</dbReference>
<accession>A0A398E1T1</accession>
<dbReference type="EMBL" id="QXIY01000026">
    <property type="protein sequence ID" value="RIE16591.1"/>
    <property type="molecule type" value="Genomic_DNA"/>
</dbReference>
<dbReference type="PANTHER" id="PTHR19375">
    <property type="entry name" value="HEAT SHOCK PROTEIN 70KDA"/>
    <property type="match status" value="1"/>
</dbReference>
<evidence type="ECO:0000256" key="10">
    <source>
        <dbReference type="SAM" id="Coils"/>
    </source>
</evidence>
<dbReference type="InterPro" id="IPR018181">
    <property type="entry name" value="Heat_shock_70_CS"/>
</dbReference>
<comment type="caution">
    <text evidence="12">The sequence shown here is derived from an EMBL/GenBank/DDBJ whole genome shotgun (WGS) entry which is preliminary data.</text>
</comment>
<dbReference type="InterPro" id="IPR013126">
    <property type="entry name" value="Hsp_70_fam"/>
</dbReference>
<organism evidence="12 13">
    <name type="scientific">Candidatus Cryosericum septentrionale</name>
    <dbReference type="NCBI Taxonomy" id="2290913"/>
    <lineage>
        <taxon>Bacteria</taxon>
        <taxon>Pseudomonadati</taxon>
        <taxon>Caldisericota/Cryosericota group</taxon>
        <taxon>Candidatus Cryosericota</taxon>
        <taxon>Candidatus Cryosericia</taxon>
        <taxon>Candidatus Cryosericales</taxon>
        <taxon>Candidatus Cryosericaceae</taxon>
        <taxon>Candidatus Cryosericum</taxon>
    </lineage>
</organism>
<dbReference type="GO" id="GO:0140662">
    <property type="term" value="F:ATP-dependent protein folding chaperone"/>
    <property type="evidence" value="ECO:0007669"/>
    <property type="project" value="InterPro"/>
</dbReference>
<reference evidence="12 13" key="1">
    <citation type="submission" date="2018-09" db="EMBL/GenBank/DDBJ databases">
        <title>Discovery and Ecogenomic Context for Candidatus Cryosericales, a Global Caldiserica Order Active in Thawing Permafrost.</title>
        <authorList>
            <person name="Martinez M.A."/>
            <person name="Woodcroft B.J."/>
            <person name="Ignacio Espinoza J.C."/>
            <person name="Zayed A."/>
            <person name="Singleton C.M."/>
            <person name="Boyd J."/>
            <person name="Li Y.-F."/>
            <person name="Purvine S."/>
            <person name="Maughan H."/>
            <person name="Hodgkins S.B."/>
            <person name="Anderson D."/>
            <person name="Sederholm M."/>
            <person name="Temperton B."/>
            <person name="Saleska S.R."/>
            <person name="Tyson G.W."/>
            <person name="Rich V.I."/>
        </authorList>
    </citation>
    <scope>NUCLEOTIDE SEQUENCE [LARGE SCALE GENOMIC DNA]</scope>
    <source>
        <strain evidence="12 13">SMC1</strain>
    </source>
</reference>
<dbReference type="PROSITE" id="PS00297">
    <property type="entry name" value="HSP70_1"/>
    <property type="match status" value="1"/>
</dbReference>
<gene>
    <name evidence="8 12" type="primary">dnaK</name>
    <name evidence="12" type="ORF">SMC1_06090</name>
</gene>
<evidence type="ECO:0000313" key="12">
    <source>
        <dbReference type="EMBL" id="RIE16591.1"/>
    </source>
</evidence>
<dbReference type="PROSITE" id="PS00329">
    <property type="entry name" value="HSP70_2"/>
    <property type="match status" value="1"/>
</dbReference>
<dbReference type="FunFam" id="1.20.1270.10:FF:000001">
    <property type="entry name" value="Molecular chaperone DnaK"/>
    <property type="match status" value="1"/>
</dbReference>
<keyword evidence="6 8" id="KW-0346">Stress response</keyword>
<feature type="coiled-coil region" evidence="10">
    <location>
        <begin position="479"/>
        <end position="510"/>
    </location>
</feature>
<dbReference type="Gene3D" id="3.30.30.30">
    <property type="match status" value="1"/>
</dbReference>
<keyword evidence="10" id="KW-0175">Coiled coil</keyword>
<dbReference type="SUPFAM" id="SSF53067">
    <property type="entry name" value="Actin-like ATPase domain"/>
    <property type="match status" value="2"/>
</dbReference>
<feature type="region of interest" description="Disordered" evidence="11">
    <location>
        <begin position="577"/>
        <end position="617"/>
    </location>
</feature>
<dbReference type="RefSeq" id="WP_119085893.1">
    <property type="nucleotide sequence ID" value="NZ_QXIY01000026.1"/>
</dbReference>
<dbReference type="PRINTS" id="PR00301">
    <property type="entry name" value="HEATSHOCK70"/>
</dbReference>
<comment type="function">
    <text evidence="8">Acts as a chaperone.</text>
</comment>
<dbReference type="Gene3D" id="3.30.420.40">
    <property type="match status" value="3"/>
</dbReference>
<feature type="compositionally biased region" description="Low complexity" evidence="11">
    <location>
        <begin position="583"/>
        <end position="604"/>
    </location>
</feature>
<sequence>MEEKIIGIDLGTSNSAAAVMVGGKPTIVPAAEGVSIGGKAVPSYVAFTKDGQVLVGEPARRQAALNPETTIQAIKRKMGTDYTVSIFGKTYTPQQISGFILRKIKNDAEAFLGQKVSKAVITVPAYFNDAQRQATKDAGEIAGLEVVRLINEPTAAAFAFGLDKTEGEHKILVFDFGGGTLDVTIMEFGGNVFTVKSTSGDTQLGGTDMDNALLNYVADDFHSQNGIDLRVDKMAMQRLREGVEKAKVELSTTFETTINLPFITADASGPKHLVMPITRAKLESLVQPIIDRCREPVNRAVADAGLTPQQIDNIILVGGPTRMPIVQKFVESYFGKTPERGVDPMECVAMGAAIQGGIMGGEVKSGMVLVDVTPLTLGIETLGGVVTEMIKRNTAVPISKTQIFTTASDSQTQVEIHVLQGERPMAKDNMSLGRFILDGIAPARRGEPQIEVSYDIDANGIVHVTAKDKATGKEQHITIENATKLKDDEIERMKREAEQFADQDKRVKEEVELKNRADQVVFSGRKTLTENAARISPDVKAEAEKKLTELEDLVRDNKTSDIEAKIDEVNTAFSKVTEDLQHQAGQQGPAAAQENQSEAQQPPQDGQTVEGQGTPKQ</sequence>
<dbReference type="FunFam" id="3.30.420.40:FF:000071">
    <property type="entry name" value="Molecular chaperone DnaK"/>
    <property type="match status" value="1"/>
</dbReference>
<evidence type="ECO:0000256" key="6">
    <source>
        <dbReference type="ARBA" id="ARBA00023016"/>
    </source>
</evidence>
<evidence type="ECO:0000256" key="7">
    <source>
        <dbReference type="ARBA" id="ARBA00023186"/>
    </source>
</evidence>
<dbReference type="GO" id="GO:0051082">
    <property type="term" value="F:unfolded protein binding"/>
    <property type="evidence" value="ECO:0007669"/>
    <property type="project" value="InterPro"/>
</dbReference>
<dbReference type="PROSITE" id="PS01036">
    <property type="entry name" value="HSP70_3"/>
    <property type="match status" value="1"/>
</dbReference>
<comment type="similarity">
    <text evidence="1 8 9">Belongs to the heat shock protein 70 family.</text>
</comment>
<keyword evidence="5 8" id="KW-0067">ATP-binding</keyword>
<evidence type="ECO:0000256" key="4">
    <source>
        <dbReference type="ARBA" id="ARBA00022741"/>
    </source>
</evidence>
<protein>
    <recommendedName>
        <fullName evidence="2 8">Chaperone protein DnaK</fullName>
    </recommendedName>
    <alternativeName>
        <fullName evidence="8">HSP70</fullName>
    </alternativeName>
    <alternativeName>
        <fullName evidence="8">Heat shock 70 kDa protein</fullName>
    </alternativeName>
    <alternativeName>
        <fullName evidence="8">Heat shock protein 70</fullName>
    </alternativeName>
</protein>
<evidence type="ECO:0000256" key="3">
    <source>
        <dbReference type="ARBA" id="ARBA00022553"/>
    </source>
</evidence>
<evidence type="ECO:0000256" key="9">
    <source>
        <dbReference type="RuleBase" id="RU003322"/>
    </source>
</evidence>
<dbReference type="SUPFAM" id="SSF100920">
    <property type="entry name" value="Heat shock protein 70kD (HSP70), peptide-binding domain"/>
    <property type="match status" value="1"/>
</dbReference>
<evidence type="ECO:0000256" key="8">
    <source>
        <dbReference type="HAMAP-Rule" id="MF_00332"/>
    </source>
</evidence>
<feature type="modified residue" description="Phosphothreonine; by autocatalysis" evidence="8">
    <location>
        <position position="180"/>
    </location>
</feature>
<feature type="compositionally biased region" description="Polar residues" evidence="11">
    <location>
        <begin position="605"/>
        <end position="617"/>
    </location>
</feature>
<keyword evidence="3 8" id="KW-0597">Phosphoprotein</keyword>
<dbReference type="InterPro" id="IPR043129">
    <property type="entry name" value="ATPase_NBD"/>
</dbReference>
<dbReference type="InterPro" id="IPR012725">
    <property type="entry name" value="Chaperone_DnaK"/>
</dbReference>
<evidence type="ECO:0000256" key="2">
    <source>
        <dbReference type="ARBA" id="ARBA00014415"/>
    </source>
</evidence>
<evidence type="ECO:0000256" key="5">
    <source>
        <dbReference type="ARBA" id="ARBA00022840"/>
    </source>
</evidence>
<evidence type="ECO:0000256" key="1">
    <source>
        <dbReference type="ARBA" id="ARBA00007381"/>
    </source>
</evidence>
<dbReference type="Pfam" id="PF00012">
    <property type="entry name" value="HSP70"/>
    <property type="match status" value="1"/>
</dbReference>
<dbReference type="InterPro" id="IPR029047">
    <property type="entry name" value="HSP70_peptide-bd_sf"/>
</dbReference>
<dbReference type="GO" id="GO:0005524">
    <property type="term" value="F:ATP binding"/>
    <property type="evidence" value="ECO:0007669"/>
    <property type="project" value="UniProtKB-UniRule"/>
</dbReference>
<dbReference type="FunFam" id="2.60.34.10:FF:000014">
    <property type="entry name" value="Chaperone protein DnaK HSP70"/>
    <property type="match status" value="1"/>
</dbReference>
<dbReference type="AlphaFoldDB" id="A0A398E1T1"/>
<dbReference type="OrthoDB" id="9766019at2"/>
<dbReference type="Proteomes" id="UP000266113">
    <property type="component" value="Unassembled WGS sequence"/>
</dbReference>